<accession>A0A366WN22</accession>
<keyword evidence="2" id="KW-0378">Hydrolase</keyword>
<keyword evidence="2" id="KW-0645">Protease</keyword>
<dbReference type="PANTHER" id="PTHR43019:SF23">
    <property type="entry name" value="PROTEASE DO-LIKE 5, CHLOROPLASTIC"/>
    <property type="match status" value="1"/>
</dbReference>
<proteinExistence type="predicted"/>
<keyword evidence="1" id="KW-0472">Membrane</keyword>
<reference evidence="2 3" key="1">
    <citation type="submission" date="2018-07" db="EMBL/GenBank/DDBJ databases">
        <title>Modular assembly of carbohydrate-degrading microbial communities in the ocean.</title>
        <authorList>
            <person name="Enke T.N."/>
            <person name="Datta M.S."/>
            <person name="Schwartzman J.A."/>
            <person name="Cermak N."/>
            <person name="Schmitz D.A."/>
            <person name="Barrere J."/>
            <person name="Cordero O.X."/>
        </authorList>
    </citation>
    <scope>NUCLEOTIDE SEQUENCE [LARGE SCALE GENOMIC DNA]</scope>
    <source>
        <strain evidence="2 3">C3M10</strain>
    </source>
</reference>
<comment type="caution">
    <text evidence="2">The sequence shown here is derived from an EMBL/GenBank/DDBJ whole genome shotgun (WGS) entry which is preliminary data.</text>
</comment>
<gene>
    <name evidence="2" type="ORF">DS909_18590</name>
</gene>
<keyword evidence="1" id="KW-1133">Transmembrane helix</keyword>
<dbReference type="OrthoDB" id="9766361at2"/>
<dbReference type="RefSeq" id="WP_113824952.1">
    <property type="nucleotide sequence ID" value="NZ_QOCE01000045.1"/>
</dbReference>
<dbReference type="PRINTS" id="PR00834">
    <property type="entry name" value="PROTEASES2C"/>
</dbReference>
<dbReference type="EMBL" id="QOCE01000045">
    <property type="protein sequence ID" value="RBW51598.1"/>
    <property type="molecule type" value="Genomic_DNA"/>
</dbReference>
<dbReference type="InterPro" id="IPR001940">
    <property type="entry name" value="Peptidase_S1C"/>
</dbReference>
<dbReference type="GO" id="GO:0006508">
    <property type="term" value="P:proteolysis"/>
    <property type="evidence" value="ECO:0007669"/>
    <property type="project" value="UniProtKB-KW"/>
</dbReference>
<dbReference type="Gene3D" id="2.40.10.120">
    <property type="match status" value="1"/>
</dbReference>
<sequence>MADQFLSKIRVKSQDFVEANGQAVLQRHEELRALLAERVGPEGAALFAEPLINRGNDAAMGSVSWYCDTVGDAQPFSQLSPARQEQIESYLRDHLRPLQSMAEDPATADLIWGALSSYGTDDIVVVGDRPFIVNWGLVPNGNGANVSARPRHFEDTLGRFLQAPVRARPVAEVPPVVPAAFVSSPVSEAPAARALSPVAWVPLVVLLLLAGGVLFWLLQPGTRLFPPKSPVVTAQATLEAQEATNVSLRKRLGTLQDALAGAVCRKDGVLILPDGLTPEGLTPPKQGTGFPETARVSPDAVLPNVPERVLVPDGQSGENTQTLLQHIEASTVLILSRGQKRSSIGSGFVVGPGLIVTNQHVIANAAEGGVRVVHKKGGDPLTAQVLKVQGPLAETGGDFALLRVEGADLPAFTLFRSAGTQKLQHVIAAGFPADVLELDADFAALKTGQATSIPDLTVTDGIINTEQQLGPTTRVLMHSAPLSAGNSGGPLVDMCGRVVGVNSFVRKGRLQNRSYALSIETLFTFLEGTPADPIVTDVACEALASTSPFVARAKD</sequence>
<feature type="transmembrane region" description="Helical" evidence="1">
    <location>
        <begin position="199"/>
        <end position="218"/>
    </location>
</feature>
<dbReference type="InterPro" id="IPR009003">
    <property type="entry name" value="Peptidase_S1_PA"/>
</dbReference>
<dbReference type="GO" id="GO:0004252">
    <property type="term" value="F:serine-type endopeptidase activity"/>
    <property type="evidence" value="ECO:0007669"/>
    <property type="project" value="InterPro"/>
</dbReference>
<evidence type="ECO:0000313" key="3">
    <source>
        <dbReference type="Proteomes" id="UP000252706"/>
    </source>
</evidence>
<name>A0A366WN22_9RHOB</name>
<evidence type="ECO:0000313" key="2">
    <source>
        <dbReference type="EMBL" id="RBW51598.1"/>
    </source>
</evidence>
<protein>
    <submittedName>
        <fullName evidence="2">Serine protease</fullName>
    </submittedName>
</protein>
<dbReference type="PANTHER" id="PTHR43019">
    <property type="entry name" value="SERINE ENDOPROTEASE DEGS"/>
    <property type="match status" value="1"/>
</dbReference>
<dbReference type="Pfam" id="PF13365">
    <property type="entry name" value="Trypsin_2"/>
    <property type="match status" value="1"/>
</dbReference>
<dbReference type="AlphaFoldDB" id="A0A366WN22"/>
<evidence type="ECO:0000256" key="1">
    <source>
        <dbReference type="SAM" id="Phobius"/>
    </source>
</evidence>
<dbReference type="Proteomes" id="UP000252706">
    <property type="component" value="Unassembled WGS sequence"/>
</dbReference>
<keyword evidence="1" id="KW-0812">Transmembrane</keyword>
<organism evidence="2 3">
    <name type="scientific">Phaeobacter gallaeciensis</name>
    <dbReference type="NCBI Taxonomy" id="60890"/>
    <lineage>
        <taxon>Bacteria</taxon>
        <taxon>Pseudomonadati</taxon>
        <taxon>Pseudomonadota</taxon>
        <taxon>Alphaproteobacteria</taxon>
        <taxon>Rhodobacterales</taxon>
        <taxon>Roseobacteraceae</taxon>
        <taxon>Phaeobacter</taxon>
    </lineage>
</organism>
<dbReference type="SUPFAM" id="SSF50494">
    <property type="entry name" value="Trypsin-like serine proteases"/>
    <property type="match status" value="1"/>
</dbReference>